<name>A0AAE1G0U6_PETCI</name>
<dbReference type="AlphaFoldDB" id="A0AAE1G0U6"/>
<gene>
    <name evidence="2" type="ORF">Pcinc_012413</name>
</gene>
<keyword evidence="3" id="KW-1185">Reference proteome</keyword>
<accession>A0AAE1G0U6</accession>
<comment type="caution">
    <text evidence="2">The sequence shown here is derived from an EMBL/GenBank/DDBJ whole genome shotgun (WGS) entry which is preliminary data.</text>
</comment>
<proteinExistence type="predicted"/>
<evidence type="ECO:0000313" key="2">
    <source>
        <dbReference type="EMBL" id="KAK3883286.1"/>
    </source>
</evidence>
<evidence type="ECO:0000256" key="1">
    <source>
        <dbReference type="SAM" id="MobiDB-lite"/>
    </source>
</evidence>
<feature type="compositionally biased region" description="Basic and acidic residues" evidence="1">
    <location>
        <begin position="54"/>
        <end position="74"/>
    </location>
</feature>
<reference evidence="2" key="1">
    <citation type="submission" date="2023-10" db="EMBL/GenBank/DDBJ databases">
        <title>Genome assemblies of two species of porcelain crab, Petrolisthes cinctipes and Petrolisthes manimaculis (Anomura: Porcellanidae).</title>
        <authorList>
            <person name="Angst P."/>
        </authorList>
    </citation>
    <scope>NUCLEOTIDE SEQUENCE</scope>
    <source>
        <strain evidence="2">PB745_01</strain>
        <tissue evidence="2">Gill</tissue>
    </source>
</reference>
<dbReference type="EMBL" id="JAWQEG010000999">
    <property type="protein sequence ID" value="KAK3883286.1"/>
    <property type="molecule type" value="Genomic_DNA"/>
</dbReference>
<feature type="region of interest" description="Disordered" evidence="1">
    <location>
        <begin position="54"/>
        <end position="98"/>
    </location>
</feature>
<evidence type="ECO:0000313" key="3">
    <source>
        <dbReference type="Proteomes" id="UP001286313"/>
    </source>
</evidence>
<sequence length="98" mass="10913">MGVLTVYEYLGRDRALGTWCVGRVWGARGGIEKSGNSGERKICHGVEEWRHVRQDRQWGAEQEKRSGRRGDRSGSENGSVGGERESKYRQGGGTKGME</sequence>
<protein>
    <submittedName>
        <fullName evidence="2">Uncharacterized protein</fullName>
    </submittedName>
</protein>
<dbReference type="Proteomes" id="UP001286313">
    <property type="component" value="Unassembled WGS sequence"/>
</dbReference>
<organism evidence="2 3">
    <name type="scientific">Petrolisthes cinctipes</name>
    <name type="common">Flat porcelain crab</name>
    <dbReference type="NCBI Taxonomy" id="88211"/>
    <lineage>
        <taxon>Eukaryota</taxon>
        <taxon>Metazoa</taxon>
        <taxon>Ecdysozoa</taxon>
        <taxon>Arthropoda</taxon>
        <taxon>Crustacea</taxon>
        <taxon>Multicrustacea</taxon>
        <taxon>Malacostraca</taxon>
        <taxon>Eumalacostraca</taxon>
        <taxon>Eucarida</taxon>
        <taxon>Decapoda</taxon>
        <taxon>Pleocyemata</taxon>
        <taxon>Anomura</taxon>
        <taxon>Galatheoidea</taxon>
        <taxon>Porcellanidae</taxon>
        <taxon>Petrolisthes</taxon>
    </lineage>
</organism>